<accession>A0A7X0NGS6</accession>
<dbReference type="InterPro" id="IPR013324">
    <property type="entry name" value="RNA_pol_sigma_r3/r4-like"/>
</dbReference>
<dbReference type="Proteomes" id="UP000537141">
    <property type="component" value="Unassembled WGS sequence"/>
</dbReference>
<sequence>MSDHMDSLITDLAKKVRSASELELDELSRRELIKHIHLLESTFLEQLPFFTNMMAKVYAHTSKIDSSSKLASLSKIAKSCNFDSGFDTDLEGKEQTKKDVITFNQTIEFLLNKNSPFEQSELELKLLKIFRSINWSGQIRLVIYAELTKALDCWDIIRKRLNRLLKEKSASYRVNKFEYLNFLSDIERYPLPEQDKDQILKSVDNEAIKLNDYFGISLTENFELISQVLGVYSKYAIAKKAVLLSVNKYIIHVSRNNGFTPRSDDEFEIVNSAMADISSVLYRYKTEKDFIPFVHTWTLSALVKYKTSKKFIRAPMQIEQKRGLIYNAYHSVARDKKLEHQQSDILDIKAIALKLKQLDPSSQLSEADILLYLRTEDVGSLSQINDEGDEVWNSCDLTTDNSLYGKNFFTERPDVASSISKKYDHIMKAIEGLNEIDRTIIKLKINQDDKEHTIKDIAKLTNLSYDQTRRRLEKCYAILESYIE</sequence>
<protein>
    <submittedName>
        <fullName evidence="1">Uncharacterized protein</fullName>
    </submittedName>
</protein>
<comment type="caution">
    <text evidence="1">The sequence shown here is derived from an EMBL/GenBank/DDBJ whole genome shotgun (WGS) entry which is preliminary data.</text>
</comment>
<gene>
    <name evidence="1" type="ORF">HNQ55_001590</name>
</gene>
<keyword evidence="2" id="KW-1185">Reference proteome</keyword>
<organism evidence="1 2">
    <name type="scientific">Thalassotalea piscium</name>
    <dbReference type="NCBI Taxonomy" id="1230533"/>
    <lineage>
        <taxon>Bacteria</taxon>
        <taxon>Pseudomonadati</taxon>
        <taxon>Pseudomonadota</taxon>
        <taxon>Gammaproteobacteria</taxon>
        <taxon>Alteromonadales</taxon>
        <taxon>Colwelliaceae</taxon>
        <taxon>Thalassotalea</taxon>
    </lineage>
</organism>
<evidence type="ECO:0000313" key="2">
    <source>
        <dbReference type="Proteomes" id="UP000537141"/>
    </source>
</evidence>
<evidence type="ECO:0000313" key="1">
    <source>
        <dbReference type="EMBL" id="MBB6543083.1"/>
    </source>
</evidence>
<name>A0A7X0NGS6_9GAMM</name>
<dbReference type="SUPFAM" id="SSF88659">
    <property type="entry name" value="Sigma3 and sigma4 domains of RNA polymerase sigma factors"/>
    <property type="match status" value="1"/>
</dbReference>
<proteinExistence type="predicted"/>
<dbReference type="RefSeq" id="WP_184423887.1">
    <property type="nucleotide sequence ID" value="NZ_BAABLB010000028.1"/>
</dbReference>
<dbReference type="EMBL" id="JACHHU010000010">
    <property type="protein sequence ID" value="MBB6543083.1"/>
    <property type="molecule type" value="Genomic_DNA"/>
</dbReference>
<reference evidence="1 2" key="1">
    <citation type="submission" date="2020-08" db="EMBL/GenBank/DDBJ databases">
        <title>Genomic Encyclopedia of Type Strains, Phase IV (KMG-IV): sequencing the most valuable type-strain genomes for metagenomic binning, comparative biology and taxonomic classification.</title>
        <authorList>
            <person name="Goeker M."/>
        </authorList>
    </citation>
    <scope>NUCLEOTIDE SEQUENCE [LARGE SCALE GENOMIC DNA]</scope>
    <source>
        <strain evidence="1 2">DSM 26287</strain>
    </source>
</reference>
<dbReference type="AlphaFoldDB" id="A0A7X0NGS6"/>